<dbReference type="Pfam" id="PF03354">
    <property type="entry name" value="TerL_ATPase"/>
    <property type="match status" value="1"/>
</dbReference>
<dbReference type="HOGENOM" id="CLU_026632_6_2_9"/>
<evidence type="ECO:0000259" key="1">
    <source>
        <dbReference type="Pfam" id="PF03354"/>
    </source>
</evidence>
<dbReference type="Pfam" id="PF20441">
    <property type="entry name" value="TerL_nuclease"/>
    <property type="match status" value="1"/>
</dbReference>
<dbReference type="EMBL" id="CBDS010000011">
    <property type="protein sequence ID" value="CDB45062.1"/>
    <property type="molecule type" value="Genomic_DNA"/>
</dbReference>
<sequence>MTCYDDLFVTERYAREVVDGLRLVCKRERQACQRHLDDLERQGTDSFPYVFDKSRANRIFDWFEKYCVHVRGVYSGQHIQLLPFQYFDLGCVFGWVHRETGARRFTKAFNFRARGNVKSTEMSGVALYGMCADAIYPPGKPELRRFEMAPEVECAAVDREQARRVWGDACSMGEASVEISQKLIIKRTRVEHKTRKGWMRALSKQTKNKDSGAPCMVIIDEYHAHPSSEIVDVLKSGFGKRLQSLLFIISTAGKDAENNPCKAEYDLCCKILDGDTDEPIDDYFCMIRELEDGDDPYDVNALVKANPVLQHETEYSKHLLKEIVSEGREAFVSNDPKKLREYLTKRCNLWQDSSELKYMDGLMPKWKTLKINRDELYKIISGKRCIVGYDLSKRIDLTAATFVIPLDEKRVAVVSHGFIPEEAVKRHEQTDRIAYREYAQRGYCTITEGAAVDYDVMKVWVKCFANELDLDVVEHCFDGWNASYFMQKLEEEGETVIEVRQGIPTLSEPTKEFRLKVVESNIIHEGNELFDWCLRNAYAYTDSNENIKLSKKNKDDTQRIDLVAAGINAMARLPAFYEEYGGSGGSSGVRFL</sequence>
<dbReference type="InterPro" id="IPR027417">
    <property type="entry name" value="P-loop_NTPase"/>
</dbReference>
<dbReference type="InterPro" id="IPR046462">
    <property type="entry name" value="TerL_nuclease"/>
</dbReference>
<dbReference type="PANTHER" id="PTHR41287:SF1">
    <property type="entry name" value="PROTEIN YMFN"/>
    <property type="match status" value="1"/>
</dbReference>
<name>R6J449_9FIRM</name>
<dbReference type="GO" id="GO:0004519">
    <property type="term" value="F:endonuclease activity"/>
    <property type="evidence" value="ECO:0007669"/>
    <property type="project" value="InterPro"/>
</dbReference>
<evidence type="ECO:0000313" key="3">
    <source>
        <dbReference type="EMBL" id="CDB45062.1"/>
    </source>
</evidence>
<dbReference type="eggNOG" id="COG4626">
    <property type="taxonomic scope" value="Bacteria"/>
</dbReference>
<dbReference type="RefSeq" id="WP_021717103.1">
    <property type="nucleotide sequence ID" value="NZ_FR885199.1"/>
</dbReference>
<dbReference type="InterPro" id="IPR005021">
    <property type="entry name" value="Terminase_largesu-like"/>
</dbReference>
<protein>
    <submittedName>
        <fullName evidence="3">Putative terminase large subunit</fullName>
    </submittedName>
</protein>
<dbReference type="AlphaFoldDB" id="R6J449"/>
<dbReference type="Gene3D" id="3.40.50.300">
    <property type="entry name" value="P-loop containing nucleotide triphosphate hydrolases"/>
    <property type="match status" value="1"/>
</dbReference>
<reference evidence="3" key="1">
    <citation type="submission" date="2012-11" db="EMBL/GenBank/DDBJ databases">
        <title>Dependencies among metagenomic species, viruses, plasmids and units of genetic variation.</title>
        <authorList>
            <person name="Nielsen H.B."/>
            <person name="Almeida M."/>
            <person name="Juncker A.S."/>
            <person name="Rasmussen S."/>
            <person name="Li J."/>
            <person name="Sunagawa S."/>
            <person name="Plichta D."/>
            <person name="Gautier L."/>
            <person name="Le Chatelier E."/>
            <person name="Peletier E."/>
            <person name="Bonde I."/>
            <person name="Nielsen T."/>
            <person name="Manichanh C."/>
            <person name="Arumugam M."/>
            <person name="Batto J."/>
            <person name="Santos M.B.Q.D."/>
            <person name="Blom N."/>
            <person name="Borruel N."/>
            <person name="Burgdorf K.S."/>
            <person name="Boumezbeur F."/>
            <person name="Casellas F."/>
            <person name="Dore J."/>
            <person name="Guarner F."/>
            <person name="Hansen T."/>
            <person name="Hildebrand F."/>
            <person name="Kaas R.S."/>
            <person name="Kennedy S."/>
            <person name="Kristiansen K."/>
            <person name="Kultima J.R."/>
            <person name="Leonard P."/>
            <person name="Levenez F."/>
            <person name="Lund O."/>
            <person name="Moumen B."/>
            <person name="Le Paslier D."/>
            <person name="Pons N."/>
            <person name="Pedersen O."/>
            <person name="Prifti E."/>
            <person name="Qin J."/>
            <person name="Raes J."/>
            <person name="Tap J."/>
            <person name="Tims S."/>
            <person name="Ussery D.W."/>
            <person name="Yamada T."/>
            <person name="MetaHit consortium"/>
            <person name="Renault P."/>
            <person name="Sicheritz-Ponten T."/>
            <person name="Bork P."/>
            <person name="Wang J."/>
            <person name="Brunak S."/>
            <person name="Ehrlich S.D."/>
        </authorList>
    </citation>
    <scope>NUCLEOTIDE SEQUENCE [LARGE SCALE GENOMIC DNA]</scope>
</reference>
<comment type="caution">
    <text evidence="3">The sequence shown here is derived from an EMBL/GenBank/DDBJ whole genome shotgun (WGS) entry which is preliminary data.</text>
</comment>
<evidence type="ECO:0000259" key="2">
    <source>
        <dbReference type="Pfam" id="PF20441"/>
    </source>
</evidence>
<dbReference type="STRING" id="1262914.BN533_00200"/>
<feature type="domain" description="Terminase large subunit-like ATPase" evidence="1">
    <location>
        <begin position="83"/>
        <end position="257"/>
    </location>
</feature>
<dbReference type="PANTHER" id="PTHR41287">
    <property type="match status" value="1"/>
</dbReference>
<proteinExistence type="predicted"/>
<feature type="domain" description="Terminase large subunit-like endonuclease" evidence="2">
    <location>
        <begin position="281"/>
        <end position="572"/>
    </location>
</feature>
<dbReference type="InterPro" id="IPR046461">
    <property type="entry name" value="TerL_ATPase"/>
</dbReference>
<gene>
    <name evidence="3" type="ORF">BN533_00200</name>
</gene>
<accession>R6J449</accession>
<organism evidence="3">
    <name type="scientific">Phascolarctobacterium faecium</name>
    <dbReference type="NCBI Taxonomy" id="33025"/>
    <lineage>
        <taxon>Bacteria</taxon>
        <taxon>Bacillati</taxon>
        <taxon>Bacillota</taxon>
        <taxon>Negativicutes</taxon>
        <taxon>Acidaminococcales</taxon>
        <taxon>Acidaminococcaceae</taxon>
        <taxon>Phascolarctobacterium</taxon>
    </lineage>
</organism>